<dbReference type="SUPFAM" id="SSF64005">
    <property type="entry name" value="Undecaprenyl diphosphate synthase"/>
    <property type="match status" value="1"/>
</dbReference>
<reference evidence="14" key="1">
    <citation type="submission" date="2015-05" db="EMBL/GenBank/DDBJ databases">
        <authorList>
            <person name="Wilson R.K."/>
            <person name="Warren W.C."/>
            <person name="Olafson P."/>
        </authorList>
    </citation>
    <scope>NUCLEOTIDE SEQUENCE [LARGE SCALE GENOMIC DNA]</scope>
    <source>
        <strain evidence="14">USDA</strain>
    </source>
</reference>
<dbReference type="InterPro" id="IPR036424">
    <property type="entry name" value="UPP_synth-like_sf"/>
</dbReference>
<name>A0A1I8Q6X7_STOCA</name>
<evidence type="ECO:0000256" key="12">
    <source>
        <dbReference type="ARBA" id="ARBA00047353"/>
    </source>
</evidence>
<keyword evidence="6" id="KW-0808">Transferase</keyword>
<dbReference type="OrthoDB" id="19639at2759"/>
<comment type="similarity">
    <text evidence="4">Belongs to the UPP synthase family.</text>
</comment>
<keyword evidence="11" id="KW-0472">Membrane</keyword>
<dbReference type="KEGG" id="scac:106086849"/>
<keyword evidence="8" id="KW-0256">Endoplasmic reticulum</keyword>
<comment type="subcellular location">
    <subcellularLocation>
        <location evidence="2">Endoplasmic reticulum membrane</location>
    </subcellularLocation>
</comment>
<organism evidence="13 14">
    <name type="scientific">Stomoxys calcitrans</name>
    <name type="common">Stable fly</name>
    <name type="synonym">Conops calcitrans</name>
    <dbReference type="NCBI Taxonomy" id="35570"/>
    <lineage>
        <taxon>Eukaryota</taxon>
        <taxon>Metazoa</taxon>
        <taxon>Ecdysozoa</taxon>
        <taxon>Arthropoda</taxon>
        <taxon>Hexapoda</taxon>
        <taxon>Insecta</taxon>
        <taxon>Pterygota</taxon>
        <taxon>Neoptera</taxon>
        <taxon>Endopterygota</taxon>
        <taxon>Diptera</taxon>
        <taxon>Brachycera</taxon>
        <taxon>Muscomorpha</taxon>
        <taxon>Muscoidea</taxon>
        <taxon>Muscidae</taxon>
        <taxon>Stomoxys</taxon>
    </lineage>
</organism>
<dbReference type="Gene3D" id="3.40.1180.10">
    <property type="entry name" value="Decaprenyl diphosphate synthase-like"/>
    <property type="match status" value="1"/>
</dbReference>
<dbReference type="GO" id="GO:0045547">
    <property type="term" value="F:ditrans,polycis-polyprenyl diphosphate synthase [(2E,6E)-farnesyl diphosphate specific] activity"/>
    <property type="evidence" value="ECO:0007669"/>
    <property type="project" value="UniProtKB-EC"/>
</dbReference>
<dbReference type="PANTHER" id="PTHR21528:SF0">
    <property type="entry name" value="DEHYDRODOLICHYL DIPHOSPHATE SYNTHASE COMPLEX SUBUNIT NUS1"/>
    <property type="match status" value="1"/>
</dbReference>
<evidence type="ECO:0000256" key="5">
    <source>
        <dbReference type="ARBA" id="ARBA00012596"/>
    </source>
</evidence>
<dbReference type="EnsemblMetazoa" id="SCAU014444-RA">
    <property type="protein sequence ID" value="SCAU014444-PA"/>
    <property type="gene ID" value="SCAU014444"/>
</dbReference>
<evidence type="ECO:0000256" key="11">
    <source>
        <dbReference type="ARBA" id="ARBA00023136"/>
    </source>
</evidence>
<comment type="cofactor">
    <cofactor evidence="1">
        <name>Mg(2+)</name>
        <dbReference type="ChEBI" id="CHEBI:18420"/>
    </cofactor>
</comment>
<dbReference type="UniPathway" id="UPA00378"/>
<proteinExistence type="inferred from homology"/>
<evidence type="ECO:0000313" key="14">
    <source>
        <dbReference type="Proteomes" id="UP000095300"/>
    </source>
</evidence>
<gene>
    <name evidence="13" type="primary">106086849</name>
</gene>
<dbReference type="GO" id="GO:1904423">
    <property type="term" value="C:dehydrodolichyl diphosphate synthase complex"/>
    <property type="evidence" value="ECO:0007669"/>
    <property type="project" value="InterPro"/>
</dbReference>
<evidence type="ECO:0000256" key="2">
    <source>
        <dbReference type="ARBA" id="ARBA00004586"/>
    </source>
</evidence>
<comment type="catalytic activity">
    <reaction evidence="12">
        <text>n isopentenyl diphosphate + (2E,6E)-farnesyl diphosphate = a di-trans,poly-cis-polyprenyl diphosphate + n diphosphate</text>
        <dbReference type="Rhea" id="RHEA:53008"/>
        <dbReference type="Rhea" id="RHEA-COMP:19494"/>
        <dbReference type="ChEBI" id="CHEBI:33019"/>
        <dbReference type="ChEBI" id="CHEBI:128769"/>
        <dbReference type="ChEBI" id="CHEBI:136960"/>
        <dbReference type="ChEBI" id="CHEBI:175763"/>
        <dbReference type="EC" id="2.5.1.87"/>
    </reaction>
</comment>
<dbReference type="GO" id="GO:0005789">
    <property type="term" value="C:endoplasmic reticulum membrane"/>
    <property type="evidence" value="ECO:0007669"/>
    <property type="project" value="UniProtKB-SubCell"/>
</dbReference>
<accession>A0A1I8Q6X7</accession>
<dbReference type="Proteomes" id="UP000095300">
    <property type="component" value="Unassembled WGS sequence"/>
</dbReference>
<dbReference type="STRING" id="35570.A0A1I8Q6X7"/>
<dbReference type="EC" id="2.5.1.87" evidence="5"/>
<evidence type="ECO:0000256" key="1">
    <source>
        <dbReference type="ARBA" id="ARBA00001946"/>
    </source>
</evidence>
<dbReference type="InterPro" id="IPR038887">
    <property type="entry name" value="Nus1/NgBR"/>
</dbReference>
<evidence type="ECO:0000313" key="13">
    <source>
        <dbReference type="EnsemblMetazoa" id="SCAU014444-PA"/>
    </source>
</evidence>
<evidence type="ECO:0000256" key="10">
    <source>
        <dbReference type="ARBA" id="ARBA00022989"/>
    </source>
</evidence>
<keyword evidence="9" id="KW-0460">Magnesium</keyword>
<keyword evidence="14" id="KW-1185">Reference proteome</keyword>
<evidence type="ECO:0000256" key="4">
    <source>
        <dbReference type="ARBA" id="ARBA00005432"/>
    </source>
</evidence>
<evidence type="ECO:0000256" key="8">
    <source>
        <dbReference type="ARBA" id="ARBA00022824"/>
    </source>
</evidence>
<comment type="pathway">
    <text evidence="3">Protein modification; protein glycosylation.</text>
</comment>
<evidence type="ECO:0000256" key="9">
    <source>
        <dbReference type="ARBA" id="ARBA00022842"/>
    </source>
</evidence>
<dbReference type="EnsemblMetazoa" id="SCAU014444-RB">
    <property type="protein sequence ID" value="SCAU014444-PB"/>
    <property type="gene ID" value="SCAU014444"/>
</dbReference>
<sequence length="298" mass="34866">MIVNQIYQCLWQSLHFLFSLYKVCLWVRLRIIAFTLWSYDLCQTQAKRQQKEFELLKKCKKQLNKIPKHLNLIIGPEANDVNEEVFTRLFTYALYMNIECISFFDTRSICKSKSKSISLDKVKCPEGWRSKCLAERRALWYDLSKNVCNGSSQTNGHIPNSLNSCSKSANGHTTLKSLNGESKPLEIYQIAAKDNRPLIAQACRNLFRHKNTKEVQELIQKRSELTDRLDKELAEELQNLSEPELSIVFSETFSTFGTLPWHTRFTEFQCFPPGQRIDAESFAYILYKYSRCEQRWGK</sequence>
<dbReference type="AlphaFoldDB" id="A0A1I8Q6X7"/>
<keyword evidence="10" id="KW-1133">Transmembrane helix</keyword>
<protein>
    <recommendedName>
        <fullName evidence="5">ditrans,polycis-polyprenyl diphosphate synthase [(2E,6E)-farnesyldiphosphate specific]</fullName>
        <ecNumber evidence="5">2.5.1.87</ecNumber>
    </recommendedName>
</protein>
<dbReference type="VEuPathDB" id="VectorBase:SCAU014444"/>
<reference evidence="13" key="2">
    <citation type="submission" date="2020-05" db="UniProtKB">
        <authorList>
            <consortium name="EnsemblMetazoa"/>
        </authorList>
    </citation>
    <scope>IDENTIFICATION</scope>
    <source>
        <strain evidence="13">USDA</strain>
    </source>
</reference>
<evidence type="ECO:0000256" key="6">
    <source>
        <dbReference type="ARBA" id="ARBA00022679"/>
    </source>
</evidence>
<evidence type="ECO:0000256" key="7">
    <source>
        <dbReference type="ARBA" id="ARBA00022692"/>
    </source>
</evidence>
<dbReference type="PANTHER" id="PTHR21528">
    <property type="entry name" value="DEHYDRODOLICHYL DIPHOSPHATE SYNTHASE COMPLEX SUBUNIT NUS1"/>
    <property type="match status" value="1"/>
</dbReference>
<keyword evidence="7" id="KW-0812">Transmembrane</keyword>
<evidence type="ECO:0000256" key="3">
    <source>
        <dbReference type="ARBA" id="ARBA00004922"/>
    </source>
</evidence>